<evidence type="ECO:0000313" key="2">
    <source>
        <dbReference type="Proteomes" id="UP001055879"/>
    </source>
</evidence>
<dbReference type="Proteomes" id="UP001055879">
    <property type="component" value="Linkage Group LG12"/>
</dbReference>
<reference evidence="1 2" key="2">
    <citation type="journal article" date="2022" name="Mol. Ecol. Resour.">
        <title>The genomes of chicory, endive, great burdock and yacon provide insights into Asteraceae paleo-polyploidization history and plant inulin production.</title>
        <authorList>
            <person name="Fan W."/>
            <person name="Wang S."/>
            <person name="Wang H."/>
            <person name="Wang A."/>
            <person name="Jiang F."/>
            <person name="Liu H."/>
            <person name="Zhao H."/>
            <person name="Xu D."/>
            <person name="Zhang Y."/>
        </authorList>
    </citation>
    <scope>NUCLEOTIDE SEQUENCE [LARGE SCALE GENOMIC DNA]</scope>
    <source>
        <strain evidence="2">cv. Niubang</strain>
    </source>
</reference>
<organism evidence="1 2">
    <name type="scientific">Arctium lappa</name>
    <name type="common">Greater burdock</name>
    <name type="synonym">Lappa major</name>
    <dbReference type="NCBI Taxonomy" id="4217"/>
    <lineage>
        <taxon>Eukaryota</taxon>
        <taxon>Viridiplantae</taxon>
        <taxon>Streptophyta</taxon>
        <taxon>Embryophyta</taxon>
        <taxon>Tracheophyta</taxon>
        <taxon>Spermatophyta</taxon>
        <taxon>Magnoliopsida</taxon>
        <taxon>eudicotyledons</taxon>
        <taxon>Gunneridae</taxon>
        <taxon>Pentapetalae</taxon>
        <taxon>asterids</taxon>
        <taxon>campanulids</taxon>
        <taxon>Asterales</taxon>
        <taxon>Asteraceae</taxon>
        <taxon>Carduoideae</taxon>
        <taxon>Cardueae</taxon>
        <taxon>Arctiinae</taxon>
        <taxon>Arctium</taxon>
    </lineage>
</organism>
<comment type="caution">
    <text evidence="1">The sequence shown here is derived from an EMBL/GenBank/DDBJ whole genome shotgun (WGS) entry which is preliminary data.</text>
</comment>
<reference evidence="2" key="1">
    <citation type="journal article" date="2022" name="Mol. Ecol. Resour.">
        <title>The genomes of chicory, endive, great burdock and yacon provide insights into Asteraceae palaeo-polyploidization history and plant inulin production.</title>
        <authorList>
            <person name="Fan W."/>
            <person name="Wang S."/>
            <person name="Wang H."/>
            <person name="Wang A."/>
            <person name="Jiang F."/>
            <person name="Liu H."/>
            <person name="Zhao H."/>
            <person name="Xu D."/>
            <person name="Zhang Y."/>
        </authorList>
    </citation>
    <scope>NUCLEOTIDE SEQUENCE [LARGE SCALE GENOMIC DNA]</scope>
    <source>
        <strain evidence="2">cv. Niubang</strain>
    </source>
</reference>
<dbReference type="EMBL" id="CM042058">
    <property type="protein sequence ID" value="KAI3685117.1"/>
    <property type="molecule type" value="Genomic_DNA"/>
</dbReference>
<protein>
    <submittedName>
        <fullName evidence="1">Uncharacterized protein</fullName>
    </submittedName>
</protein>
<sequence length="86" mass="9775">MKITVGQATLSMKYHLRRHLISSNKDMEPEIETATQVNKIQTEDVQQKTTANDEDVSMQSTMVIVQSIMTGDVQTELETDTQFLEN</sequence>
<gene>
    <name evidence="1" type="ORF">L6452_34351</name>
</gene>
<evidence type="ECO:0000313" key="1">
    <source>
        <dbReference type="EMBL" id="KAI3685117.1"/>
    </source>
</evidence>
<name>A0ACB8YHC5_ARCLA</name>
<keyword evidence="2" id="KW-1185">Reference proteome</keyword>
<proteinExistence type="predicted"/>
<accession>A0ACB8YHC5</accession>